<comment type="caution">
    <text evidence="2">The sequence shown here is derived from an EMBL/GenBank/DDBJ whole genome shotgun (WGS) entry which is preliminary data.</text>
</comment>
<proteinExistence type="predicted"/>
<evidence type="ECO:0000259" key="1">
    <source>
        <dbReference type="Pfam" id="PF03731"/>
    </source>
</evidence>
<dbReference type="EMBL" id="JAHUTJ010052691">
    <property type="protein sequence ID" value="MED6285265.1"/>
    <property type="molecule type" value="Genomic_DNA"/>
</dbReference>
<name>A0ABU7EEP6_9TELE</name>
<dbReference type="Pfam" id="PF03731">
    <property type="entry name" value="Ku_N"/>
    <property type="match status" value="1"/>
</dbReference>
<dbReference type="Gene3D" id="3.40.50.410">
    <property type="entry name" value="von Willebrand factor, type A domain"/>
    <property type="match status" value="1"/>
</dbReference>
<dbReference type="PANTHER" id="PTHR12604">
    <property type="entry name" value="KU AUTOANTIGEN DNA HELICASE"/>
    <property type="match status" value="1"/>
</dbReference>
<dbReference type="Proteomes" id="UP001352852">
    <property type="component" value="Unassembled WGS sequence"/>
</dbReference>
<dbReference type="InterPro" id="IPR036465">
    <property type="entry name" value="vWFA_dom_sf"/>
</dbReference>
<dbReference type="PANTHER" id="PTHR12604:SF4">
    <property type="entry name" value="X-RAY REPAIR CROSS-COMPLEMENTING PROTEIN 5"/>
    <property type="match status" value="1"/>
</dbReference>
<protein>
    <submittedName>
        <fullName evidence="2">X-ray repair cross-complementing protein 5</fullName>
    </submittedName>
</protein>
<dbReference type="InterPro" id="IPR005161">
    <property type="entry name" value="Ku_N"/>
</dbReference>
<accession>A0ABU7EEP6</accession>
<reference evidence="2 3" key="1">
    <citation type="submission" date="2021-06" db="EMBL/GenBank/DDBJ databases">
        <authorList>
            <person name="Palmer J.M."/>
        </authorList>
    </citation>
    <scope>NUCLEOTIDE SEQUENCE [LARGE SCALE GENOMIC DNA]</scope>
    <source>
        <strain evidence="2 3">CL_MEX2019</strain>
        <tissue evidence="2">Muscle</tissue>
    </source>
</reference>
<evidence type="ECO:0000313" key="3">
    <source>
        <dbReference type="Proteomes" id="UP001352852"/>
    </source>
</evidence>
<keyword evidence="3" id="KW-1185">Reference proteome</keyword>
<evidence type="ECO:0000313" key="2">
    <source>
        <dbReference type="EMBL" id="MED6285265.1"/>
    </source>
</evidence>
<gene>
    <name evidence="2" type="primary">XRCC5</name>
    <name evidence="2" type="ORF">CHARACLAT_027585</name>
</gene>
<feature type="domain" description="Ku70/Ku80 N-terminal alpha/beta" evidence="1">
    <location>
        <begin position="7"/>
        <end position="103"/>
    </location>
</feature>
<sequence length="142" mass="15874">MAGGKSALVLCMDVGFSMSNSAPGEEPPFALAKKVIQKFVQRQVFAETKDELALVLFGTDSTKNPLDQDGQYQNITVHRHFTVPDFDLLEEIEHQIHPENQQADCILCCAYQHNCASSLVGGSSTNFCSHLKTKFIHVYRWI</sequence>
<organism evidence="2 3">
    <name type="scientific">Characodon lateralis</name>
    <dbReference type="NCBI Taxonomy" id="208331"/>
    <lineage>
        <taxon>Eukaryota</taxon>
        <taxon>Metazoa</taxon>
        <taxon>Chordata</taxon>
        <taxon>Craniata</taxon>
        <taxon>Vertebrata</taxon>
        <taxon>Euteleostomi</taxon>
        <taxon>Actinopterygii</taxon>
        <taxon>Neopterygii</taxon>
        <taxon>Teleostei</taxon>
        <taxon>Neoteleostei</taxon>
        <taxon>Acanthomorphata</taxon>
        <taxon>Ovalentaria</taxon>
        <taxon>Atherinomorphae</taxon>
        <taxon>Cyprinodontiformes</taxon>
        <taxon>Goodeidae</taxon>
        <taxon>Characodon</taxon>
    </lineage>
</organism>
<dbReference type="SUPFAM" id="SSF53300">
    <property type="entry name" value="vWA-like"/>
    <property type="match status" value="1"/>
</dbReference>